<proteinExistence type="predicted"/>
<dbReference type="GO" id="GO:0006935">
    <property type="term" value="P:chemotaxis"/>
    <property type="evidence" value="ECO:0007669"/>
    <property type="project" value="UniProtKB-KW"/>
</dbReference>
<dbReference type="InterPro" id="IPR028976">
    <property type="entry name" value="CheC-like_sf"/>
</dbReference>
<dbReference type="CDD" id="cd17910">
    <property type="entry name" value="CheC_ClassII"/>
    <property type="match status" value="1"/>
</dbReference>
<dbReference type="SUPFAM" id="SSF103039">
    <property type="entry name" value="CheC-like"/>
    <property type="match status" value="1"/>
</dbReference>
<protein>
    <submittedName>
        <fullName evidence="5">Chemotaxis protein CheC</fullName>
    </submittedName>
</protein>
<dbReference type="EMBL" id="AP018052">
    <property type="protein sequence ID" value="BAZ92816.1"/>
    <property type="molecule type" value="Genomic_DNA"/>
</dbReference>
<name>A0A1Z4VMG4_9GAMM</name>
<organism evidence="5 6">
    <name type="scientific">Thiohalobacter thiocyanaticus</name>
    <dbReference type="NCBI Taxonomy" id="585455"/>
    <lineage>
        <taxon>Bacteria</taxon>
        <taxon>Pseudomonadati</taxon>
        <taxon>Pseudomonadota</taxon>
        <taxon>Gammaproteobacteria</taxon>
        <taxon>Thiohalobacterales</taxon>
        <taxon>Thiohalobacteraceae</taxon>
        <taxon>Thiohalobacter</taxon>
    </lineage>
</organism>
<evidence type="ECO:0000259" key="4">
    <source>
        <dbReference type="PROSITE" id="PS50110"/>
    </source>
</evidence>
<evidence type="ECO:0000313" key="5">
    <source>
        <dbReference type="EMBL" id="BAZ92816.1"/>
    </source>
</evidence>
<dbReference type="InterPro" id="IPR050595">
    <property type="entry name" value="Bact_response_regulator"/>
</dbReference>
<dbReference type="PANTHER" id="PTHR44591">
    <property type="entry name" value="STRESS RESPONSE REGULATOR PROTEIN 1"/>
    <property type="match status" value="1"/>
</dbReference>
<dbReference type="OrthoDB" id="281471at2"/>
<accession>A0A1Z4VMG4</accession>
<feature type="modified residue" description="4-aspartylphosphate" evidence="3">
    <location>
        <position position="54"/>
    </location>
</feature>
<feature type="domain" description="Response regulatory" evidence="4">
    <location>
        <begin position="4"/>
        <end position="119"/>
    </location>
</feature>
<dbReference type="Gene3D" id="3.40.1550.10">
    <property type="entry name" value="CheC-like"/>
    <property type="match status" value="1"/>
</dbReference>
<dbReference type="PROSITE" id="PS50110">
    <property type="entry name" value="RESPONSE_REGULATORY"/>
    <property type="match status" value="1"/>
</dbReference>
<dbReference type="RefSeq" id="WP_096364237.1">
    <property type="nucleotide sequence ID" value="NZ_AP018052.1"/>
</dbReference>
<dbReference type="PANTHER" id="PTHR44591:SF24">
    <property type="entry name" value="PROTEIN-GLUTAMATE METHYLESTERASE_PROTEIN-GLUTAMINE GLUTAMINASE 1"/>
    <property type="match status" value="1"/>
</dbReference>
<dbReference type="GO" id="GO:0000160">
    <property type="term" value="P:phosphorelay signal transduction system"/>
    <property type="evidence" value="ECO:0007669"/>
    <property type="project" value="InterPro"/>
</dbReference>
<dbReference type="InterPro" id="IPR011006">
    <property type="entry name" value="CheY-like_superfamily"/>
</dbReference>
<dbReference type="SMART" id="SM00448">
    <property type="entry name" value="REC"/>
    <property type="match status" value="1"/>
</dbReference>
<dbReference type="Gene3D" id="3.40.50.2300">
    <property type="match status" value="1"/>
</dbReference>
<sequence>MPTPVLICDDSSFARKQMARALPAGWDVEISFAANGEEALQAIAAGRGDVLFLDLNMPVLDGYETLAEIRRRDLPAMVIVVSGDIQPEARERVLGLGAMDYIRKPIDAPKVETILNKFGIRFDGSADAPREVDIEIGALDVHQEIVNIAMGRAADLLARNLGVFVKLPVPRLRLTERSALQQALEHAPHSEAIFVVSQGFIGAGIGGEALLSFTESSFSHLAELMHYEGELDAAAEVELIMDTAGILIGACLNGIAEQLDIDFSQSHPTVLGRHTSWQELLHPRADCNEQILVIELDYAIEDRDIHCDLTLFISGDSLQLLNERIDYLKYT</sequence>
<dbReference type="KEGG" id="ttc:FOKN1_0412"/>
<evidence type="ECO:0000256" key="2">
    <source>
        <dbReference type="ARBA" id="ARBA00022553"/>
    </source>
</evidence>
<evidence type="ECO:0000256" key="1">
    <source>
        <dbReference type="ARBA" id="ARBA00022500"/>
    </source>
</evidence>
<evidence type="ECO:0000313" key="6">
    <source>
        <dbReference type="Proteomes" id="UP000218765"/>
    </source>
</evidence>
<dbReference type="InterPro" id="IPR001789">
    <property type="entry name" value="Sig_transdc_resp-reg_receiver"/>
</dbReference>
<dbReference type="SUPFAM" id="SSF52172">
    <property type="entry name" value="CheY-like"/>
    <property type="match status" value="1"/>
</dbReference>
<keyword evidence="2 3" id="KW-0597">Phosphoprotein</keyword>
<gene>
    <name evidence="5" type="ORF">FOKN1_0412</name>
</gene>
<reference evidence="5 6" key="1">
    <citation type="submission" date="2017-05" db="EMBL/GenBank/DDBJ databases">
        <title>Thiocyanate degradation by Thiohalobacter thiocyanaticus FOKN1.</title>
        <authorList>
            <person name="Oshiki M."/>
            <person name="Fukushima T."/>
            <person name="Kawano S."/>
            <person name="Nakagawa J."/>
        </authorList>
    </citation>
    <scope>NUCLEOTIDE SEQUENCE [LARGE SCALE GENOMIC DNA]</scope>
    <source>
        <strain evidence="5 6">FOKN1</strain>
    </source>
</reference>
<dbReference type="Proteomes" id="UP000218765">
    <property type="component" value="Chromosome"/>
</dbReference>
<dbReference type="AlphaFoldDB" id="A0A1Z4VMG4"/>
<dbReference type="CDD" id="cd17593">
    <property type="entry name" value="REC_CheC-like"/>
    <property type="match status" value="1"/>
</dbReference>
<keyword evidence="6" id="KW-1185">Reference proteome</keyword>
<keyword evidence="1" id="KW-0145">Chemotaxis</keyword>
<evidence type="ECO:0000256" key="3">
    <source>
        <dbReference type="PROSITE-ProRule" id="PRU00169"/>
    </source>
</evidence>
<dbReference type="Pfam" id="PF00072">
    <property type="entry name" value="Response_reg"/>
    <property type="match status" value="1"/>
</dbReference>